<dbReference type="InterPro" id="IPR012910">
    <property type="entry name" value="Plug_dom"/>
</dbReference>
<accession>A0A381VST7</accession>
<gene>
    <name evidence="12" type="ORF">METZ01_LOCUS96204</name>
</gene>
<dbReference type="CDD" id="cd01347">
    <property type="entry name" value="ligand_gated_channel"/>
    <property type="match status" value="1"/>
</dbReference>
<evidence type="ECO:0000256" key="6">
    <source>
        <dbReference type="ARBA" id="ARBA00023065"/>
    </source>
</evidence>
<feature type="domain" description="TonB-dependent receptor-like beta-barrel" evidence="10">
    <location>
        <begin position="266"/>
        <end position="692"/>
    </location>
</feature>
<evidence type="ECO:0008006" key="13">
    <source>
        <dbReference type="Google" id="ProtNLM"/>
    </source>
</evidence>
<dbReference type="AlphaFoldDB" id="A0A381VST7"/>
<dbReference type="Gene3D" id="2.40.170.20">
    <property type="entry name" value="TonB-dependent receptor, beta-barrel domain"/>
    <property type="match status" value="1"/>
</dbReference>
<evidence type="ECO:0000259" key="10">
    <source>
        <dbReference type="Pfam" id="PF00593"/>
    </source>
</evidence>
<evidence type="ECO:0000256" key="2">
    <source>
        <dbReference type="ARBA" id="ARBA00022448"/>
    </source>
</evidence>
<dbReference type="GO" id="GO:0006826">
    <property type="term" value="P:iron ion transport"/>
    <property type="evidence" value="ECO:0007669"/>
    <property type="project" value="UniProtKB-KW"/>
</dbReference>
<feature type="domain" description="TonB-dependent receptor plug" evidence="11">
    <location>
        <begin position="45"/>
        <end position="150"/>
    </location>
</feature>
<keyword evidence="6" id="KW-0406">Ion transport</keyword>
<dbReference type="GO" id="GO:0009279">
    <property type="term" value="C:cell outer membrane"/>
    <property type="evidence" value="ECO:0007669"/>
    <property type="project" value="UniProtKB-SubCell"/>
</dbReference>
<keyword evidence="4" id="KW-0812">Transmembrane</keyword>
<keyword evidence="8" id="KW-0472">Membrane</keyword>
<evidence type="ECO:0000256" key="4">
    <source>
        <dbReference type="ARBA" id="ARBA00022692"/>
    </source>
</evidence>
<keyword evidence="2" id="KW-0813">Transport</keyword>
<evidence type="ECO:0000256" key="3">
    <source>
        <dbReference type="ARBA" id="ARBA00022496"/>
    </source>
</evidence>
<dbReference type="PANTHER" id="PTHR32552:SF81">
    <property type="entry name" value="TONB-DEPENDENT OUTER MEMBRANE RECEPTOR"/>
    <property type="match status" value="1"/>
</dbReference>
<keyword evidence="3" id="KW-0410">Iron transport</keyword>
<evidence type="ECO:0000313" key="12">
    <source>
        <dbReference type="EMBL" id="SVA43350.1"/>
    </source>
</evidence>
<dbReference type="SUPFAM" id="SSF56935">
    <property type="entry name" value="Porins"/>
    <property type="match status" value="1"/>
</dbReference>
<dbReference type="Pfam" id="PF07715">
    <property type="entry name" value="Plug"/>
    <property type="match status" value="1"/>
</dbReference>
<comment type="subcellular location">
    <subcellularLocation>
        <location evidence="1">Cell outer membrane</location>
        <topology evidence="1">Multi-pass membrane protein</topology>
    </subcellularLocation>
</comment>
<dbReference type="PANTHER" id="PTHR32552">
    <property type="entry name" value="FERRICHROME IRON RECEPTOR-RELATED"/>
    <property type="match status" value="1"/>
</dbReference>
<evidence type="ECO:0000256" key="7">
    <source>
        <dbReference type="ARBA" id="ARBA00023077"/>
    </source>
</evidence>
<dbReference type="Pfam" id="PF00593">
    <property type="entry name" value="TonB_dep_Rec_b-barrel"/>
    <property type="match status" value="1"/>
</dbReference>
<evidence type="ECO:0000256" key="8">
    <source>
        <dbReference type="ARBA" id="ARBA00023136"/>
    </source>
</evidence>
<name>A0A381VST7_9ZZZZ</name>
<protein>
    <recommendedName>
        <fullName evidence="13">TonB-dependent receptor plug domain-containing protein</fullName>
    </recommendedName>
</protein>
<dbReference type="InterPro" id="IPR036942">
    <property type="entry name" value="Beta-barrel_TonB_sf"/>
</dbReference>
<keyword evidence="7" id="KW-0798">TonB box</keyword>
<proteinExistence type="predicted"/>
<evidence type="ECO:0000256" key="1">
    <source>
        <dbReference type="ARBA" id="ARBA00004571"/>
    </source>
</evidence>
<dbReference type="PROSITE" id="PS52016">
    <property type="entry name" value="TONB_DEPENDENT_REC_3"/>
    <property type="match status" value="1"/>
</dbReference>
<evidence type="ECO:0000259" key="11">
    <source>
        <dbReference type="Pfam" id="PF07715"/>
    </source>
</evidence>
<evidence type="ECO:0000256" key="5">
    <source>
        <dbReference type="ARBA" id="ARBA00023004"/>
    </source>
</evidence>
<dbReference type="EMBL" id="UINC01009677">
    <property type="protein sequence ID" value="SVA43350.1"/>
    <property type="molecule type" value="Genomic_DNA"/>
</dbReference>
<reference evidence="12" key="1">
    <citation type="submission" date="2018-05" db="EMBL/GenBank/DDBJ databases">
        <authorList>
            <person name="Lanie J.A."/>
            <person name="Ng W.-L."/>
            <person name="Kazmierczak K.M."/>
            <person name="Andrzejewski T.M."/>
            <person name="Davidsen T.M."/>
            <person name="Wayne K.J."/>
            <person name="Tettelin H."/>
            <person name="Glass J.I."/>
            <person name="Rusch D."/>
            <person name="Podicherti R."/>
            <person name="Tsui H.-C.T."/>
            <person name="Winkler M.E."/>
        </authorList>
    </citation>
    <scope>NUCLEOTIDE SEQUENCE</scope>
</reference>
<keyword evidence="9" id="KW-0998">Cell outer membrane</keyword>
<organism evidence="12">
    <name type="scientific">marine metagenome</name>
    <dbReference type="NCBI Taxonomy" id="408172"/>
    <lineage>
        <taxon>unclassified sequences</taxon>
        <taxon>metagenomes</taxon>
        <taxon>ecological metagenomes</taxon>
    </lineage>
</organism>
<dbReference type="InterPro" id="IPR000531">
    <property type="entry name" value="Beta-barrel_TonB"/>
</dbReference>
<dbReference type="InterPro" id="IPR039426">
    <property type="entry name" value="TonB-dep_rcpt-like"/>
</dbReference>
<evidence type="ECO:0000256" key="9">
    <source>
        <dbReference type="ARBA" id="ARBA00023237"/>
    </source>
</evidence>
<sequence length="726" mass="81118">MQVKSTNFGSFAALALIAAAPLPAFAQLLPLEEITVTATKRETNLQDTPISITAFGRRDLENAGTHNLFGLAEFVPNMVVGQNNNDTQVMIRGIGTSDTTIVSDPSVAVHMDDLYITRTSGLNMLMYDTERVEVLRGPQGTLYGRNATGGSVNIISTRPQSEFGVNADALYGDYDWFQFRGVLNAPIVKDHLAGRLSLVREKHDGYQENVFPGGTESNDSDALAWRAQLLWTPNDNLSVLFKADNVDFDDVGQQRERLDSPLGHPSNAFQNTLADPPEFNSVYKDTLESRDLESNSQLVRTDWQFIDSMELTFIAGWTDMEFDFLLDADQDAEVLTTVGNSKTSSDSNSQELRLTSTTDSPLQWLLGFYRLEENAEQPLLVVNVPGVTINNGWEMQTESWAVFSQLSYEITDTVQLTGGVRYSDDEKKGRGRRETCVTGRPFCPIPNTVIEEENSWDDVTWLVGADWSPWDNHMLYAKLSTGYKAGGFNLIGAEPENTIWDPEEVTSYEIGWKATLLDGRLRLNTSAFHYDYDDLQVAGIVNFARLTFNAAEAEINGVEIEALYQPADGWIVNFSLGWLDAEFVDFVGVDPVNVPQGRVPPGEPAPVTQNFSGNSLTNSPDWSGSLSVQYTFALQQQGTLTARAQTHWQDDWYLRPYNLPEDRQNSYFTTEVRLIWRSPKERWSAEGFVTNISDEQFATSVEVTNGGFFGNINSPRMWGVRVGFKY</sequence>
<keyword evidence="5" id="KW-0408">Iron</keyword>